<dbReference type="EMBL" id="CDSF01000144">
    <property type="protein sequence ID" value="CEP03166.1"/>
    <property type="molecule type" value="Genomic_DNA"/>
</dbReference>
<evidence type="ECO:0000313" key="4">
    <source>
        <dbReference type="Proteomes" id="UP000290189"/>
    </source>
</evidence>
<dbReference type="SUPFAM" id="SSF51197">
    <property type="entry name" value="Clavaminate synthase-like"/>
    <property type="match status" value="1"/>
</dbReference>
<reference evidence="1 3" key="1">
    <citation type="submission" date="2015-02" db="EMBL/GenBank/DDBJ databases">
        <authorList>
            <person name="Chooi Y.-H."/>
        </authorList>
    </citation>
    <scope>NUCLEOTIDE SEQUENCE [LARGE SCALE GENOMIC DNA]</scope>
    <source>
        <strain evidence="1">E3</strain>
    </source>
</reference>
<dbReference type="Gene3D" id="2.60.120.330">
    <property type="entry name" value="B-lactam Antibiotic, Isopenicillin N Synthase, Chain"/>
    <property type="match status" value="1"/>
</dbReference>
<organism evidence="1 3">
    <name type="scientific">Plasmodiophora brassicae</name>
    <name type="common">Clubroot disease agent</name>
    <dbReference type="NCBI Taxonomy" id="37360"/>
    <lineage>
        <taxon>Eukaryota</taxon>
        <taxon>Sar</taxon>
        <taxon>Rhizaria</taxon>
        <taxon>Endomyxa</taxon>
        <taxon>Phytomyxea</taxon>
        <taxon>Plasmodiophorida</taxon>
        <taxon>Plasmodiophoridae</taxon>
        <taxon>Plasmodiophora</taxon>
    </lineage>
</organism>
<accession>A0A0G4J7E3</accession>
<dbReference type="Proteomes" id="UP000039324">
    <property type="component" value="Unassembled WGS sequence"/>
</dbReference>
<protein>
    <submittedName>
        <fullName evidence="1">Uncharacterized protein</fullName>
    </submittedName>
</protein>
<dbReference type="PANTHER" id="PTHR48420">
    <property type="entry name" value="NON-HAEM DIOXYGENASE N-TERMINAL DOMAIN-CONTAINING PROTEIN"/>
    <property type="match status" value="1"/>
</dbReference>
<keyword evidence="3" id="KW-1185">Reference proteome</keyword>
<evidence type="ECO:0000313" key="1">
    <source>
        <dbReference type="EMBL" id="CEP03166.1"/>
    </source>
</evidence>
<evidence type="ECO:0000313" key="3">
    <source>
        <dbReference type="Proteomes" id="UP000039324"/>
    </source>
</evidence>
<gene>
    <name evidence="1" type="ORF">PBRA_002926</name>
    <name evidence="2" type="ORF">PLBR_LOCUS2626</name>
</gene>
<keyword evidence="2" id="KW-0496">Mitochondrion</keyword>
<geneLocation type="mitochondrion" evidence="2"/>
<dbReference type="PANTHER" id="PTHR48420:SF1">
    <property type="entry name" value="NON-HAEM DIOXYGENASE N-TERMINAL DOMAIN-CONTAINING PROTEIN"/>
    <property type="match status" value="1"/>
</dbReference>
<sequence>MATPVTVTYDDLAGGRVDSNAIESAFGPDGLGIIAVRGVPGIVEQRGALLPLIATFAALPDAVKDKYVDVVSTYNIGWSHGREAMSTGKPDLAKGSYYFNAVADRPVDDDEAVRQWPTFCTPNVWPDEELPDLRHAAMGLARTIIDVGALVAAACDKLTESRAPGIEHGKLERIVRQSRVAKGRLLHYFAHGAGASDGAAACGWHNDHSTLTGLVPNMYISSQGAIVDCPDPDAGLYIQGRKRGSPMVKVAIPADCIAFQVGEAAMIHSGGVLVATPHLVQGIRPEYGARGITRETLAVFLEPEWDEIMNVPAAVDPADLLASPAARDLPPGVPSLASRWAPGDTFGTFTTKTVAAFYS</sequence>
<reference evidence="2 4" key="2">
    <citation type="submission" date="2018-03" db="EMBL/GenBank/DDBJ databases">
        <authorList>
            <person name="Fogelqvist J."/>
        </authorList>
    </citation>
    <scope>NUCLEOTIDE SEQUENCE [LARGE SCALE GENOMIC DNA]</scope>
</reference>
<dbReference type="STRING" id="37360.A0A0G4J7E3"/>
<dbReference type="EMBL" id="OVEO01000004">
    <property type="protein sequence ID" value="SPQ95411.1"/>
    <property type="molecule type" value="Genomic_DNA"/>
</dbReference>
<dbReference type="Proteomes" id="UP000290189">
    <property type="component" value="Unassembled WGS sequence"/>
</dbReference>
<dbReference type="OrthoDB" id="438224at2759"/>
<dbReference type="OMA" id="LYIHSRT"/>
<evidence type="ECO:0000313" key="2">
    <source>
        <dbReference type="EMBL" id="SPQ95411.1"/>
    </source>
</evidence>
<dbReference type="AlphaFoldDB" id="A0A0G4J7E3"/>
<dbReference type="InterPro" id="IPR027443">
    <property type="entry name" value="IPNS-like_sf"/>
</dbReference>
<name>A0A0G4J7E3_PLABS</name>
<proteinExistence type="predicted"/>